<evidence type="ECO:0000313" key="3">
    <source>
        <dbReference type="Proteomes" id="UP000283469"/>
    </source>
</evidence>
<dbReference type="AlphaFoldDB" id="A0A418YTK4"/>
<accession>A0A418YTK4</accession>
<comment type="caution">
    <text evidence="2">The sequence shown here is derived from an EMBL/GenBank/DDBJ whole genome shotgun (WGS) entry which is preliminary data.</text>
</comment>
<dbReference type="OrthoDB" id="7595581at2"/>
<name>A0A418YTK4_9SPHN</name>
<dbReference type="RefSeq" id="WP_119745248.1">
    <property type="nucleotide sequence ID" value="NZ_QVRA01000006.1"/>
</dbReference>
<feature type="region of interest" description="Disordered" evidence="1">
    <location>
        <begin position="28"/>
        <end position="64"/>
    </location>
</feature>
<dbReference type="EMBL" id="QVRA01000006">
    <property type="protein sequence ID" value="RJG55391.1"/>
    <property type="molecule type" value="Genomic_DNA"/>
</dbReference>
<dbReference type="Proteomes" id="UP000283469">
    <property type="component" value="Unassembled WGS sequence"/>
</dbReference>
<protein>
    <submittedName>
        <fullName evidence="2">Uncharacterized protein</fullName>
    </submittedName>
</protein>
<sequence length="64" mass="7415">MSRDWFAEAFGATVDDVRAKLIDEGWFSRRSPEPWSRGDLGWSRDDQPRSSTPDDPTMERGIDR</sequence>
<evidence type="ECO:0000313" key="2">
    <source>
        <dbReference type="EMBL" id="RJG55391.1"/>
    </source>
</evidence>
<organism evidence="2 3">
    <name type="scientific">Sphingobium terrigena</name>
    <dbReference type="NCBI Taxonomy" id="2304063"/>
    <lineage>
        <taxon>Bacteria</taxon>
        <taxon>Pseudomonadati</taxon>
        <taxon>Pseudomonadota</taxon>
        <taxon>Alphaproteobacteria</taxon>
        <taxon>Sphingomonadales</taxon>
        <taxon>Sphingomonadaceae</taxon>
        <taxon>Sphingobium</taxon>
    </lineage>
</organism>
<proteinExistence type="predicted"/>
<evidence type="ECO:0000256" key="1">
    <source>
        <dbReference type="SAM" id="MobiDB-lite"/>
    </source>
</evidence>
<gene>
    <name evidence="2" type="ORF">D0Z70_08250</name>
</gene>
<reference evidence="2 3" key="1">
    <citation type="submission" date="2018-08" db="EMBL/GenBank/DDBJ databases">
        <title>Sphingobium sp. EO9.</title>
        <authorList>
            <person name="Park Y."/>
            <person name="Kim K.H."/>
            <person name="Jeon C.O."/>
        </authorList>
    </citation>
    <scope>NUCLEOTIDE SEQUENCE [LARGE SCALE GENOMIC DNA]</scope>
    <source>
        <strain evidence="2 3">EO9</strain>
    </source>
</reference>
<keyword evidence="3" id="KW-1185">Reference proteome</keyword>